<dbReference type="GO" id="GO:0019544">
    <property type="term" value="P:L-arginine catabolic process to L-glutamate"/>
    <property type="evidence" value="ECO:0007669"/>
    <property type="project" value="UniProtKB-UniRule"/>
</dbReference>
<evidence type="ECO:0000256" key="5">
    <source>
        <dbReference type="HAMAP-Rule" id="MF_00767"/>
    </source>
</evidence>
<dbReference type="SUPFAM" id="SSF53187">
    <property type="entry name" value="Zn-dependent exopeptidases"/>
    <property type="match status" value="1"/>
</dbReference>
<dbReference type="InterPro" id="IPR007036">
    <property type="entry name" value="Aste_AspA_hybrid_dom"/>
</dbReference>
<comment type="cofactor">
    <cofactor evidence="5">
        <name>Zn(2+)</name>
        <dbReference type="ChEBI" id="CHEBI:29105"/>
    </cofactor>
    <text evidence="5">Binds 1 zinc ion per subunit.</text>
</comment>
<feature type="active site" evidence="5">
    <location>
        <position position="227"/>
    </location>
</feature>
<dbReference type="CDD" id="cd03855">
    <property type="entry name" value="M14_ASTE"/>
    <property type="match status" value="1"/>
</dbReference>
<evidence type="ECO:0000256" key="3">
    <source>
        <dbReference type="ARBA" id="ARBA00022801"/>
    </source>
</evidence>
<dbReference type="UniPathway" id="UPA00185">
    <property type="reaction ID" value="UER00283"/>
</dbReference>
<feature type="domain" description="AstE/AspA barrel-sandwich hybrid" evidence="7">
    <location>
        <begin position="268"/>
        <end position="340"/>
    </location>
</feature>
<dbReference type="InterPro" id="IPR016681">
    <property type="entry name" value="SuccinylGlu_desuccinylase"/>
</dbReference>
<dbReference type="Gene3D" id="3.40.630.10">
    <property type="entry name" value="Zn peptidases"/>
    <property type="match status" value="1"/>
</dbReference>
<dbReference type="GO" id="GO:0019545">
    <property type="term" value="P:L-arginine catabolic process to succinate"/>
    <property type="evidence" value="ECO:0007669"/>
    <property type="project" value="UniProtKB-UniRule"/>
</dbReference>
<keyword evidence="3 5" id="KW-0378">Hydrolase</keyword>
<dbReference type="GO" id="GO:0016788">
    <property type="term" value="F:hydrolase activity, acting on ester bonds"/>
    <property type="evidence" value="ECO:0007669"/>
    <property type="project" value="UniProtKB-UniRule"/>
</dbReference>
<gene>
    <name evidence="5" type="primary">astE</name>
    <name evidence="9" type="ORF">AXE65_04580</name>
</gene>
<evidence type="ECO:0000313" key="10">
    <source>
        <dbReference type="Proteomes" id="UP000072660"/>
    </source>
</evidence>
<keyword evidence="10" id="KW-1185">Reference proteome</keyword>
<comment type="similarity">
    <text evidence="5">Belongs to the AspA/AstE family. Succinylglutamate desuccinylase subfamily.</text>
</comment>
<protein>
    <recommendedName>
        <fullName evidence="5 6">Succinylglutamate desuccinylase</fullName>
        <ecNumber evidence="5 6">3.5.1.96</ecNumber>
    </recommendedName>
</protein>
<evidence type="ECO:0000259" key="8">
    <source>
        <dbReference type="Pfam" id="PF24827"/>
    </source>
</evidence>
<dbReference type="NCBIfam" id="TIGR03242">
    <property type="entry name" value="arg_catab_astE"/>
    <property type="match status" value="1"/>
</dbReference>
<dbReference type="PANTHER" id="PTHR15162">
    <property type="entry name" value="ASPARTOACYLASE"/>
    <property type="match status" value="1"/>
</dbReference>
<evidence type="ECO:0000259" key="7">
    <source>
        <dbReference type="Pfam" id="PF04952"/>
    </source>
</evidence>
<comment type="caution">
    <text evidence="9">The sequence shown here is derived from an EMBL/GenBank/DDBJ whole genome shotgun (WGS) entry which is preliminary data.</text>
</comment>
<comment type="function">
    <text evidence="5">Transforms N(2)-succinylglutamate into succinate and glutamate.</text>
</comment>
<dbReference type="OrthoDB" id="5290473at2"/>
<feature type="domain" description="Succinylglutamate desuccinylase/Aspartoacylase catalytic" evidence="8">
    <location>
        <begin position="60"/>
        <end position="252"/>
    </location>
</feature>
<sequence>MSKLADLLQLTLQGIAPVYGNEAEPADDLKAMQTAINAIRLHWLGEGVLQLSPAPGDDRGLSLLLSAGIHGNETAPVELLDQLLKRILMGELRLRCRLLVVFGNPQAMRQGVRYIEQDLNRLFNGRHKDSQGFEAKRAASLERFAADFFRGANLKKSLHYDLHTAIRGSKIEQFALYPFAENRLHSRAELKRLQSAGISAVLLQNRPATTFTAYSYAQLGVEAITLELGKARPFGQNQEINLQKLQSVIERLIEGDESHPPDAFLDGLQLFTVSREIIKQSDHFRLHLSDNIENFSPLKQYSLLAEDGDMRWQVDEANARIIFPNAKVQNGQRAGLIIVPAAQAI</sequence>
<dbReference type="Proteomes" id="UP000072660">
    <property type="component" value="Unassembled WGS sequence"/>
</dbReference>
<keyword evidence="4 5" id="KW-0862">Zinc</keyword>
<dbReference type="AlphaFoldDB" id="A0A139SQP4"/>
<dbReference type="EMBL" id="LSZO01000176">
    <property type="protein sequence ID" value="KXU36771.1"/>
    <property type="molecule type" value="Genomic_DNA"/>
</dbReference>
<feature type="binding site" evidence="5">
    <location>
        <position position="163"/>
    </location>
    <ligand>
        <name>Zn(2+)</name>
        <dbReference type="ChEBI" id="CHEBI:29105"/>
    </ligand>
</feature>
<comment type="catalytic activity">
    <reaction evidence="5">
        <text>N-succinyl-L-glutamate + H2O = L-glutamate + succinate</text>
        <dbReference type="Rhea" id="RHEA:15169"/>
        <dbReference type="ChEBI" id="CHEBI:15377"/>
        <dbReference type="ChEBI" id="CHEBI:29985"/>
        <dbReference type="ChEBI" id="CHEBI:30031"/>
        <dbReference type="ChEBI" id="CHEBI:58763"/>
        <dbReference type="EC" id="3.5.1.96"/>
    </reaction>
</comment>
<keyword evidence="1 5" id="KW-0056">Arginine metabolism</keyword>
<evidence type="ECO:0000256" key="6">
    <source>
        <dbReference type="NCBIfam" id="TIGR03242"/>
    </source>
</evidence>
<dbReference type="GO" id="GO:0009017">
    <property type="term" value="F:succinylglutamate desuccinylase activity"/>
    <property type="evidence" value="ECO:0007669"/>
    <property type="project" value="UniProtKB-UniRule"/>
</dbReference>
<feature type="binding site" evidence="5">
    <location>
        <position position="73"/>
    </location>
    <ligand>
        <name>Zn(2+)</name>
        <dbReference type="ChEBI" id="CHEBI:29105"/>
    </ligand>
</feature>
<evidence type="ECO:0000313" key="9">
    <source>
        <dbReference type="EMBL" id="KXU36771.1"/>
    </source>
</evidence>
<dbReference type="HAMAP" id="MF_00767">
    <property type="entry name" value="Arg_catab_AstE"/>
    <property type="match status" value="1"/>
</dbReference>
<evidence type="ECO:0000256" key="2">
    <source>
        <dbReference type="ARBA" id="ARBA00022723"/>
    </source>
</evidence>
<evidence type="ECO:0000256" key="1">
    <source>
        <dbReference type="ARBA" id="ARBA00022503"/>
    </source>
</evidence>
<dbReference type="RefSeq" id="WP_068391444.1">
    <property type="nucleotide sequence ID" value="NZ_LSZO01000176.1"/>
</dbReference>
<dbReference type="NCBIfam" id="NF003706">
    <property type="entry name" value="PRK05324.1"/>
    <property type="match status" value="1"/>
</dbReference>
<dbReference type="InterPro" id="IPR055438">
    <property type="entry name" value="AstE_AspA_cat"/>
</dbReference>
<organism evidence="9 10">
    <name type="scientific">Ventosimonas gracilis</name>
    <dbReference type="NCBI Taxonomy" id="1680762"/>
    <lineage>
        <taxon>Bacteria</taxon>
        <taxon>Pseudomonadati</taxon>
        <taxon>Pseudomonadota</taxon>
        <taxon>Gammaproteobacteria</taxon>
        <taxon>Pseudomonadales</taxon>
        <taxon>Ventosimonadaceae</taxon>
        <taxon>Ventosimonas</taxon>
    </lineage>
</organism>
<dbReference type="GO" id="GO:0008270">
    <property type="term" value="F:zinc ion binding"/>
    <property type="evidence" value="ECO:0007669"/>
    <property type="project" value="UniProtKB-UniRule"/>
</dbReference>
<evidence type="ECO:0000256" key="4">
    <source>
        <dbReference type="ARBA" id="ARBA00022833"/>
    </source>
</evidence>
<keyword evidence="2 5" id="KW-0479">Metal-binding</keyword>
<dbReference type="EC" id="3.5.1.96" evidence="5 6"/>
<accession>A0A139SQP4</accession>
<name>A0A139SQP4_9GAMM</name>
<dbReference type="PANTHER" id="PTHR15162:SF7">
    <property type="entry name" value="SUCCINYLGLUTAMATE DESUCCINYLASE"/>
    <property type="match status" value="1"/>
</dbReference>
<feature type="binding site" evidence="5">
    <location>
        <position position="70"/>
    </location>
    <ligand>
        <name>Zn(2+)</name>
        <dbReference type="ChEBI" id="CHEBI:29105"/>
    </ligand>
</feature>
<dbReference type="Pfam" id="PF04952">
    <property type="entry name" value="AstE_AspA_hybrid"/>
    <property type="match status" value="1"/>
</dbReference>
<dbReference type="PIRSF" id="PIRSF017020">
    <property type="entry name" value="AstE"/>
    <property type="match status" value="1"/>
</dbReference>
<reference evidence="9 10" key="1">
    <citation type="submission" date="2016-02" db="EMBL/GenBank/DDBJ databases">
        <authorList>
            <person name="Wen L."/>
            <person name="He K."/>
            <person name="Yang H."/>
        </authorList>
    </citation>
    <scope>NUCLEOTIDE SEQUENCE [LARGE SCALE GENOMIC DNA]</scope>
    <source>
        <strain evidence="9 10">CV58</strain>
    </source>
</reference>
<dbReference type="Pfam" id="PF24827">
    <property type="entry name" value="AstE_AspA_cat"/>
    <property type="match status" value="1"/>
</dbReference>
<dbReference type="InterPro" id="IPR050178">
    <property type="entry name" value="AspA/AstE_fam"/>
</dbReference>
<proteinExistence type="inferred from homology"/>
<comment type="pathway">
    <text evidence="5">Amino-acid degradation; L-arginine degradation via AST pathway; L-glutamate and succinate from L-arginine: step 5/5.</text>
</comment>